<feature type="site" description="Important for substrate specificity" evidence="4">
    <location>
        <position position="12"/>
    </location>
</feature>
<feature type="active site" description="Proton acceptor" evidence="4">
    <location>
        <position position="69"/>
    </location>
</feature>
<accession>A0A1M6DRP3</accession>
<evidence type="ECO:0000256" key="4">
    <source>
        <dbReference type="HAMAP-Rule" id="MF_00528"/>
    </source>
</evidence>
<feature type="site" description="Important for substrate specificity" evidence="4">
    <location>
        <position position="70"/>
    </location>
</feature>
<evidence type="ECO:0000313" key="5">
    <source>
        <dbReference type="EMBL" id="SHI75678.1"/>
    </source>
</evidence>
<comment type="subcellular location">
    <subcellularLocation>
        <location evidence="4">Cytoplasm</location>
    </subcellularLocation>
</comment>
<comment type="catalytic activity">
    <reaction evidence="4">
        <text>dTTP + H2O = dTMP + diphosphate + H(+)</text>
        <dbReference type="Rhea" id="RHEA:28534"/>
        <dbReference type="ChEBI" id="CHEBI:15377"/>
        <dbReference type="ChEBI" id="CHEBI:15378"/>
        <dbReference type="ChEBI" id="CHEBI:33019"/>
        <dbReference type="ChEBI" id="CHEBI:37568"/>
        <dbReference type="ChEBI" id="CHEBI:63528"/>
        <dbReference type="EC" id="3.6.1.9"/>
    </reaction>
</comment>
<dbReference type="EMBL" id="FQYI01000004">
    <property type="protein sequence ID" value="SHI75678.1"/>
    <property type="molecule type" value="Genomic_DNA"/>
</dbReference>
<dbReference type="Proteomes" id="UP000184335">
    <property type="component" value="Unassembled WGS sequence"/>
</dbReference>
<dbReference type="AlphaFoldDB" id="A0A1M6DRP3"/>
<dbReference type="Gene3D" id="3.90.950.10">
    <property type="match status" value="1"/>
</dbReference>
<feature type="site" description="Important for substrate specificity" evidence="4">
    <location>
        <position position="152"/>
    </location>
</feature>
<dbReference type="InterPro" id="IPR029001">
    <property type="entry name" value="ITPase-like_fam"/>
</dbReference>
<dbReference type="PANTHER" id="PTHR43213:SF5">
    <property type="entry name" value="BIFUNCTIONAL DTTP_UTP PYROPHOSPHATASE_METHYLTRANSFERASE PROTEIN-RELATED"/>
    <property type="match status" value="1"/>
</dbReference>
<comment type="similarity">
    <text evidence="4">Belongs to the Maf family. YhdE subfamily.</text>
</comment>
<dbReference type="CDD" id="cd00555">
    <property type="entry name" value="Maf"/>
    <property type="match status" value="1"/>
</dbReference>
<dbReference type="GO" id="GO:0009117">
    <property type="term" value="P:nucleotide metabolic process"/>
    <property type="evidence" value="ECO:0007669"/>
    <property type="project" value="UniProtKB-KW"/>
</dbReference>
<comment type="caution">
    <text evidence="4">Lacks conserved residue(s) required for the propagation of feature annotation.</text>
</comment>
<keyword evidence="6" id="KW-1185">Reference proteome</keyword>
<gene>
    <name evidence="5" type="ORF">SAMN05443429_10467</name>
</gene>
<dbReference type="NCBIfam" id="TIGR00172">
    <property type="entry name" value="maf"/>
    <property type="match status" value="1"/>
</dbReference>
<dbReference type="EC" id="3.6.1.9" evidence="4"/>
<dbReference type="PANTHER" id="PTHR43213">
    <property type="entry name" value="BIFUNCTIONAL DTTP/UTP PYROPHOSPHATASE/METHYLTRANSFERASE PROTEIN-RELATED"/>
    <property type="match status" value="1"/>
</dbReference>
<dbReference type="GO" id="GO:0036221">
    <property type="term" value="F:UTP diphosphatase activity"/>
    <property type="evidence" value="ECO:0007669"/>
    <property type="project" value="RHEA"/>
</dbReference>
<keyword evidence="3 4" id="KW-0546">Nucleotide metabolism</keyword>
<evidence type="ECO:0000313" key="6">
    <source>
        <dbReference type="Proteomes" id="UP000184335"/>
    </source>
</evidence>
<evidence type="ECO:0000256" key="1">
    <source>
        <dbReference type="ARBA" id="ARBA00001968"/>
    </source>
</evidence>
<dbReference type="InterPro" id="IPR003697">
    <property type="entry name" value="Maf-like"/>
</dbReference>
<dbReference type="SUPFAM" id="SSF52972">
    <property type="entry name" value="ITPase-like"/>
    <property type="match status" value="1"/>
</dbReference>
<dbReference type="GO" id="GO:0005737">
    <property type="term" value="C:cytoplasm"/>
    <property type="evidence" value="ECO:0007669"/>
    <property type="project" value="UniProtKB-SubCell"/>
</dbReference>
<reference evidence="5 6" key="1">
    <citation type="submission" date="2016-11" db="EMBL/GenBank/DDBJ databases">
        <authorList>
            <person name="Jaros S."/>
            <person name="Januszkiewicz K."/>
            <person name="Wedrychowicz H."/>
        </authorList>
    </citation>
    <scope>NUCLEOTIDE SEQUENCE [LARGE SCALE GENOMIC DNA]</scope>
    <source>
        <strain evidence="5 6">DSM 25479</strain>
    </source>
</reference>
<dbReference type="PIRSF" id="PIRSF006305">
    <property type="entry name" value="Maf"/>
    <property type="match status" value="1"/>
</dbReference>
<proteinExistence type="inferred from homology"/>
<dbReference type="STRING" id="1118202.SAMN05443429_10467"/>
<sequence length="192" mass="21561">MMKILLGSKSPRRAELLRNLGYRFEIAEINSDEEFPENLPVEEIAFYLAAKKANAFRNLEADELLITADTIVVNDTKVLGKPESESDAVQMLLDLSGKTHKVFTGFSVKIQGGITTKSDVAEVVFDEISPKEAEYYVRNFRPLDKAGSYGIQEWLGMAKISAIKGSYYTIMGLPTHLLYNELRKFPALPQIH</sequence>
<protein>
    <recommendedName>
        <fullName evidence="4">dTTP/UTP pyrophosphatase</fullName>
        <shortName evidence="4">dTTPase/UTPase</shortName>
        <ecNumber evidence="4">3.6.1.9</ecNumber>
    </recommendedName>
    <alternativeName>
        <fullName evidence="4">Nucleoside triphosphate pyrophosphatase</fullName>
    </alternativeName>
    <alternativeName>
        <fullName evidence="4">Nucleotide pyrophosphatase</fullName>
        <shortName evidence="4">Nucleotide PPase</shortName>
    </alternativeName>
</protein>
<dbReference type="Pfam" id="PF02545">
    <property type="entry name" value="Maf"/>
    <property type="match status" value="1"/>
</dbReference>
<name>A0A1M6DRP3_9FLAO</name>
<evidence type="ECO:0000256" key="3">
    <source>
        <dbReference type="ARBA" id="ARBA00023080"/>
    </source>
</evidence>
<comment type="catalytic activity">
    <reaction evidence="4">
        <text>UTP + H2O = UMP + diphosphate + H(+)</text>
        <dbReference type="Rhea" id="RHEA:29395"/>
        <dbReference type="ChEBI" id="CHEBI:15377"/>
        <dbReference type="ChEBI" id="CHEBI:15378"/>
        <dbReference type="ChEBI" id="CHEBI:33019"/>
        <dbReference type="ChEBI" id="CHEBI:46398"/>
        <dbReference type="ChEBI" id="CHEBI:57865"/>
        <dbReference type="EC" id="3.6.1.9"/>
    </reaction>
</comment>
<organism evidence="5 6">
    <name type="scientific">Cruoricaptor ignavus</name>
    <dbReference type="NCBI Taxonomy" id="1118202"/>
    <lineage>
        <taxon>Bacteria</taxon>
        <taxon>Pseudomonadati</taxon>
        <taxon>Bacteroidota</taxon>
        <taxon>Flavobacteriia</taxon>
        <taxon>Flavobacteriales</taxon>
        <taxon>Weeksellaceae</taxon>
        <taxon>Cruoricaptor</taxon>
    </lineage>
</organism>
<dbReference type="HAMAP" id="MF_00528">
    <property type="entry name" value="Maf"/>
    <property type="match status" value="1"/>
</dbReference>
<comment type="cofactor">
    <cofactor evidence="1 4">
        <name>a divalent metal cation</name>
        <dbReference type="ChEBI" id="CHEBI:60240"/>
    </cofactor>
</comment>
<keyword evidence="2 4" id="KW-0378">Hydrolase</keyword>
<comment type="function">
    <text evidence="4">Nucleoside triphosphate pyrophosphatase that hydrolyzes dTTP and UTP. May have a dual role in cell division arrest and in preventing the incorporation of modified nucleotides into cellular nucleic acids.</text>
</comment>
<dbReference type="GO" id="GO:0036218">
    <property type="term" value="F:dTTP diphosphatase activity"/>
    <property type="evidence" value="ECO:0007669"/>
    <property type="project" value="RHEA"/>
</dbReference>
<keyword evidence="4" id="KW-0963">Cytoplasm</keyword>
<evidence type="ECO:0000256" key="2">
    <source>
        <dbReference type="ARBA" id="ARBA00022801"/>
    </source>
</evidence>